<accession>A0A4Z2HR11</accession>
<proteinExistence type="predicted"/>
<keyword evidence="3" id="KW-1185">Reference proteome</keyword>
<evidence type="ECO:0000313" key="2">
    <source>
        <dbReference type="EMBL" id="TNN67443.1"/>
    </source>
</evidence>
<reference evidence="2 3" key="1">
    <citation type="submission" date="2019-03" db="EMBL/GenBank/DDBJ databases">
        <title>First draft genome of Liparis tanakae, snailfish: a comprehensive survey of snailfish specific genes.</title>
        <authorList>
            <person name="Kim W."/>
            <person name="Song I."/>
            <person name="Jeong J.-H."/>
            <person name="Kim D."/>
            <person name="Kim S."/>
            <person name="Ryu S."/>
            <person name="Song J.Y."/>
            <person name="Lee S.K."/>
        </authorList>
    </citation>
    <scope>NUCLEOTIDE SEQUENCE [LARGE SCALE GENOMIC DNA]</scope>
    <source>
        <tissue evidence="2">Muscle</tissue>
    </source>
</reference>
<evidence type="ECO:0000313" key="3">
    <source>
        <dbReference type="Proteomes" id="UP000314294"/>
    </source>
</evidence>
<name>A0A4Z2HR11_9TELE</name>
<dbReference type="Proteomes" id="UP000314294">
    <property type="component" value="Unassembled WGS sequence"/>
</dbReference>
<sequence length="72" mass="7859">MGDTENCRCLYGFGSMWGKQLGWRVVAVALTCTRGDGVAFREEQCVLGSKAGEENPGSRRYGGPVRPAVYEK</sequence>
<feature type="region of interest" description="Disordered" evidence="1">
    <location>
        <begin position="50"/>
        <end position="72"/>
    </location>
</feature>
<protein>
    <submittedName>
        <fullName evidence="2">Uncharacterized protein</fullName>
    </submittedName>
</protein>
<dbReference type="AlphaFoldDB" id="A0A4Z2HR11"/>
<organism evidence="2 3">
    <name type="scientific">Liparis tanakae</name>
    <name type="common">Tanaka's snailfish</name>
    <dbReference type="NCBI Taxonomy" id="230148"/>
    <lineage>
        <taxon>Eukaryota</taxon>
        <taxon>Metazoa</taxon>
        <taxon>Chordata</taxon>
        <taxon>Craniata</taxon>
        <taxon>Vertebrata</taxon>
        <taxon>Euteleostomi</taxon>
        <taxon>Actinopterygii</taxon>
        <taxon>Neopterygii</taxon>
        <taxon>Teleostei</taxon>
        <taxon>Neoteleostei</taxon>
        <taxon>Acanthomorphata</taxon>
        <taxon>Eupercaria</taxon>
        <taxon>Perciformes</taxon>
        <taxon>Cottioidei</taxon>
        <taxon>Cottales</taxon>
        <taxon>Liparidae</taxon>
        <taxon>Liparis</taxon>
    </lineage>
</organism>
<gene>
    <name evidence="2" type="ORF">EYF80_022389</name>
</gene>
<comment type="caution">
    <text evidence="2">The sequence shown here is derived from an EMBL/GenBank/DDBJ whole genome shotgun (WGS) entry which is preliminary data.</text>
</comment>
<dbReference type="EMBL" id="SRLO01000204">
    <property type="protein sequence ID" value="TNN67443.1"/>
    <property type="molecule type" value="Genomic_DNA"/>
</dbReference>
<evidence type="ECO:0000256" key="1">
    <source>
        <dbReference type="SAM" id="MobiDB-lite"/>
    </source>
</evidence>